<gene>
    <name evidence="2" type="primary">ACC1_1</name>
    <name evidence="2" type="ORF">IWQ60_012501</name>
</gene>
<dbReference type="Pfam" id="PF08326">
    <property type="entry name" value="ACC_central"/>
    <property type="match status" value="1"/>
</dbReference>
<keyword evidence="3" id="KW-1185">Reference proteome</keyword>
<feature type="domain" description="CoA carboxyltransferase N-terminal" evidence="1">
    <location>
        <begin position="515"/>
        <end position="827"/>
    </location>
</feature>
<protein>
    <submittedName>
        <fullName evidence="2">Acetyl-coenzyme-A carboxylase</fullName>
    </submittedName>
</protein>
<dbReference type="FunFam" id="2.40.460.10:FF:000001">
    <property type="entry name" value="Acetyl-CoA carboxylase 1"/>
    <property type="match status" value="1"/>
</dbReference>
<sequence>HLLDEISPMTTQGVLDPDYAAVLKRIADLRNRRTSKVSLRARELLVQCQLPSLEERTHQVERILRNATTESIYGAGEAYRTPSYDAIKDLVTTNYHVFDVLLNFLHHENPWIQLAALEVYCRRSYEAYEILRMDYLTDQTPFAVNWQFTLSDGASSAPAASRSPSSGEASFNKRIASVSDLNYLVDRNAASPTPVRRGAMASFASFAEAEAHLASLLTAFPVQDHPTVPPAASATSTITTDPIGNVLYVSLKVPSSDPFDDEEWRGRLAGLTRRFAPDLRARGIRRVTFLTLRYGQTPGYFTFRETADYAEDPTIRHIEPALAYQIELPRMANFDLKPVFVGNRHLHIYYAVGKQNTADCRFFVRALVRPGRLNTPYQTVEYLISEGDRLLTDILDALEILGSTHPNSDCNHLFINFVPTFNVDQTEFEPALNGILDRHGTRLWRLRVTSAEIKFSVQNASLDHPVTIRFVVTNTAMYMPQVDAYMEVRSAGGQGEYRSLDVPPGPLHNLPVTTPYDTKERLQARRYRAHIMGTAYVYDFPELFRQALKAAWDRALKRATPPPRPTRPAVLVTATELALDDHGELHEVDREPGKNACGMVAWLFTLHTPEYPTGRRVVVIANDITFQIGSFGVDEDRLFCRASQLARRLGLPRIYLSANSGARIGLAAEVQALFRVAWENPADPTRGYRYIYLTPADYQCVNADPERPAVVAEELEEDGEVRYRVTDVIGQTNGLGVENLRGSGLIAGETSRAYEEIFTITLVTCRSVGIGAYLVRLGQRTIQNDGQPILLTGAPALNKVLGREVYSSNLQLGGTQIMYRNGVSHLT</sequence>
<comment type="caution">
    <text evidence="2">The sequence shown here is derived from an EMBL/GenBank/DDBJ whole genome shotgun (WGS) entry which is preliminary data.</text>
</comment>
<accession>A0A9W7ZHV9</accession>
<dbReference type="PANTHER" id="PTHR45728">
    <property type="entry name" value="ACETYL-COA CARBOXYLASE, ISOFORM A"/>
    <property type="match status" value="1"/>
</dbReference>
<evidence type="ECO:0000313" key="3">
    <source>
        <dbReference type="Proteomes" id="UP001150569"/>
    </source>
</evidence>
<dbReference type="GO" id="GO:0005524">
    <property type="term" value="F:ATP binding"/>
    <property type="evidence" value="ECO:0007669"/>
    <property type="project" value="InterPro"/>
</dbReference>
<dbReference type="InterPro" id="IPR011762">
    <property type="entry name" value="COA_CT_N"/>
</dbReference>
<dbReference type="PROSITE" id="PS50980">
    <property type="entry name" value="COA_CT_NTER"/>
    <property type="match status" value="1"/>
</dbReference>
<dbReference type="OrthoDB" id="14612at2759"/>
<dbReference type="InterPro" id="IPR049076">
    <property type="entry name" value="ACCA"/>
</dbReference>
<dbReference type="Pfam" id="PF01039">
    <property type="entry name" value="Carboxyl_trans"/>
    <property type="match status" value="1"/>
</dbReference>
<evidence type="ECO:0000259" key="1">
    <source>
        <dbReference type="PROSITE" id="PS50980"/>
    </source>
</evidence>
<dbReference type="AlphaFoldDB" id="A0A9W7ZHV9"/>
<feature type="non-terminal residue" evidence="2">
    <location>
        <position position="827"/>
    </location>
</feature>
<dbReference type="Proteomes" id="UP001150569">
    <property type="component" value="Unassembled WGS sequence"/>
</dbReference>
<dbReference type="GO" id="GO:0006633">
    <property type="term" value="P:fatty acid biosynthetic process"/>
    <property type="evidence" value="ECO:0007669"/>
    <property type="project" value="InterPro"/>
</dbReference>
<dbReference type="InterPro" id="IPR013537">
    <property type="entry name" value="AcCoA_COase_cen"/>
</dbReference>
<reference evidence="2" key="1">
    <citation type="submission" date="2022-07" db="EMBL/GenBank/DDBJ databases">
        <title>Phylogenomic reconstructions and comparative analyses of Kickxellomycotina fungi.</title>
        <authorList>
            <person name="Reynolds N.K."/>
            <person name="Stajich J.E."/>
            <person name="Barry K."/>
            <person name="Grigoriev I.V."/>
            <person name="Crous P."/>
            <person name="Smith M.E."/>
        </authorList>
    </citation>
    <scope>NUCLEOTIDE SEQUENCE</scope>
    <source>
        <strain evidence="2">RSA 861</strain>
    </source>
</reference>
<dbReference type="Gene3D" id="3.90.226.10">
    <property type="entry name" value="2-enoyl-CoA Hydratase, Chain A, domain 1"/>
    <property type="match status" value="1"/>
</dbReference>
<dbReference type="EMBL" id="JANBPT010002026">
    <property type="protein sequence ID" value="KAJ1904040.1"/>
    <property type="molecule type" value="Genomic_DNA"/>
</dbReference>
<dbReference type="Gene3D" id="2.40.460.10">
    <property type="entry name" value="Biotin dependent carboxylase carboxyltransferase"/>
    <property type="match status" value="1"/>
</dbReference>
<dbReference type="InterPro" id="IPR029045">
    <property type="entry name" value="ClpP/crotonase-like_dom_sf"/>
</dbReference>
<proteinExistence type="predicted"/>
<evidence type="ECO:0000313" key="2">
    <source>
        <dbReference type="EMBL" id="KAJ1904040.1"/>
    </source>
</evidence>
<dbReference type="InterPro" id="IPR034733">
    <property type="entry name" value="AcCoA_carboxyl_beta"/>
</dbReference>
<dbReference type="GO" id="GO:0003989">
    <property type="term" value="F:acetyl-CoA carboxylase activity"/>
    <property type="evidence" value="ECO:0007669"/>
    <property type="project" value="InterPro"/>
</dbReference>
<organism evidence="2 3">
    <name type="scientific">Tieghemiomyces parasiticus</name>
    <dbReference type="NCBI Taxonomy" id="78921"/>
    <lineage>
        <taxon>Eukaryota</taxon>
        <taxon>Fungi</taxon>
        <taxon>Fungi incertae sedis</taxon>
        <taxon>Zoopagomycota</taxon>
        <taxon>Kickxellomycotina</taxon>
        <taxon>Dimargaritomycetes</taxon>
        <taxon>Dimargaritales</taxon>
        <taxon>Dimargaritaceae</taxon>
        <taxon>Tieghemiomyces</taxon>
    </lineage>
</organism>
<dbReference type="GO" id="GO:0005739">
    <property type="term" value="C:mitochondrion"/>
    <property type="evidence" value="ECO:0007669"/>
    <property type="project" value="TreeGrafter"/>
</dbReference>
<dbReference type="SUPFAM" id="SSF52096">
    <property type="entry name" value="ClpP/crotonase"/>
    <property type="match status" value="1"/>
</dbReference>
<name>A0A9W7ZHV9_9FUNG</name>
<dbReference type="PANTHER" id="PTHR45728:SF3">
    <property type="entry name" value="ACETYL-COA CARBOXYLASE"/>
    <property type="match status" value="1"/>
</dbReference>
<feature type="non-terminal residue" evidence="2">
    <location>
        <position position="1"/>
    </location>
</feature>